<dbReference type="EMBL" id="PGGH01141082">
    <property type="protein sequence ID" value="NIG59931.1"/>
    <property type="molecule type" value="Genomic_DNA"/>
</dbReference>
<protein>
    <submittedName>
        <fullName evidence="4">Interferon-induced protein with tetratricopeptide repeats 2</fullName>
    </submittedName>
</protein>
<dbReference type="SUPFAM" id="SSF48452">
    <property type="entry name" value="TPR-like"/>
    <property type="match status" value="1"/>
</dbReference>
<reference evidence="4" key="1">
    <citation type="submission" date="2018-05" db="EMBL/GenBank/DDBJ databases">
        <authorList>
            <person name="Pedro S.L.S."/>
            <person name="Freitas R.C."/>
            <person name="Barreto A.S."/>
            <person name="Lima A.O.S."/>
        </authorList>
    </citation>
    <scope>NUCLEOTIDE SEQUENCE</scope>
    <source>
        <strain evidence="4">BP203</strain>
        <tissue evidence="4">Muscle</tissue>
    </source>
</reference>
<dbReference type="Gene3D" id="1.25.40.10">
    <property type="entry name" value="Tetratricopeptide repeat domain"/>
    <property type="match status" value="3"/>
</dbReference>
<evidence type="ECO:0000256" key="2">
    <source>
        <dbReference type="ARBA" id="ARBA00022803"/>
    </source>
</evidence>
<comment type="similarity">
    <text evidence="3">Belongs to the IFIT family.</text>
</comment>
<dbReference type="Proteomes" id="UP001165941">
    <property type="component" value="Unassembled WGS sequence"/>
</dbReference>
<keyword evidence="5" id="KW-1185">Reference proteome</keyword>
<name>A0ABX0S480_PONBL</name>
<comment type="caution">
    <text evidence="4">The sequence shown here is derived from an EMBL/GenBank/DDBJ whole genome shotgun (WGS) entry which is preliminary data.</text>
</comment>
<keyword evidence="1" id="KW-0677">Repeat</keyword>
<accession>A0ABX0S480</accession>
<keyword evidence="2" id="KW-0802">TPR repeat</keyword>
<gene>
    <name evidence="4" type="ORF">BU61_3556</name>
</gene>
<evidence type="ECO:0000313" key="5">
    <source>
        <dbReference type="Proteomes" id="UP001165941"/>
    </source>
</evidence>
<dbReference type="PANTHER" id="PTHR10271:SF4">
    <property type="entry name" value="INTERFERON-INDUCED PROTEIN WITH TETRATRICOPEPTIDE REPEATS 2"/>
    <property type="match status" value="1"/>
</dbReference>
<evidence type="ECO:0000256" key="3">
    <source>
        <dbReference type="ARBA" id="ARBA00038336"/>
    </source>
</evidence>
<evidence type="ECO:0000256" key="1">
    <source>
        <dbReference type="ARBA" id="ARBA00022737"/>
    </source>
</evidence>
<dbReference type="InterPro" id="IPR011990">
    <property type="entry name" value="TPR-like_helical_dom_sf"/>
</dbReference>
<organism evidence="4 5">
    <name type="scientific">Pontoporia blainvillei</name>
    <name type="common">Franciscana</name>
    <name type="synonym">Delphinus blainvillei</name>
    <dbReference type="NCBI Taxonomy" id="48723"/>
    <lineage>
        <taxon>Eukaryota</taxon>
        <taxon>Metazoa</taxon>
        <taxon>Chordata</taxon>
        <taxon>Craniata</taxon>
        <taxon>Vertebrata</taxon>
        <taxon>Euteleostomi</taxon>
        <taxon>Mammalia</taxon>
        <taxon>Eutheria</taxon>
        <taxon>Laurasiatheria</taxon>
        <taxon>Artiodactyla</taxon>
        <taxon>Whippomorpha</taxon>
        <taxon>Cetacea</taxon>
        <taxon>Odontoceti</taxon>
        <taxon>Pontoporiidae</taxon>
        <taxon>Pontoporia</taxon>
    </lineage>
</organism>
<proteinExistence type="inferred from homology"/>
<sequence>MSQSVHLSVFSPHSETTKNSLDSSLQQLKCHFTWNLVEGENSLDDFEDRVCNLIEFQNSEFQATMCNILAYIKHCRGQHEAALGCLQQAEEFIQREHADQAEIRSLVTWGNYAWVYYHLGRFSEAQVYVDKVKQVCWKYFSPYRIESPEMDCEEGWTRLRCGGNQNERAKVCFEKAMEKKPKNPEFSSGPAIASYRLDKWPPSQNPVDPLRQAIQLNPDNQYVKVLLALKLQRINKEGEGERRERFLKSKSAWTPAFQNSREQITIMRLPKLHRWSWEPGPGCEGGLAGVVRSNQN</sequence>
<dbReference type="PANTHER" id="PTHR10271">
    <property type="entry name" value="INTERFERON-INDUCED PROTEIN WITH TETRATRICOPEPTIDE REPEATS"/>
    <property type="match status" value="1"/>
</dbReference>
<evidence type="ECO:0000313" key="4">
    <source>
        <dbReference type="EMBL" id="NIG59931.1"/>
    </source>
</evidence>